<feature type="non-terminal residue" evidence="1">
    <location>
        <position position="324"/>
    </location>
</feature>
<gene>
    <name evidence="1" type="ORF">ACM15_25665</name>
</gene>
<sequence length="324" mass="39058">MNMKGELHLLIIWEKARYLQDNILNDIKQNLKILECFEIEWSRDYVAKNFTRFYGVKLPNRSFKEKECGCGKFLLILVWDDTPHYEMRKTSHGEENVNIKMFDLKTKYRKWTGGGHKIHATNNTQETNHDITLLLGINYNDYLSIAIRSWDNEIKQVKRNLSGTETWKNLEELFYVLNNTVDYVILRGFENLFTDNVLEKHLDIDLLIEDYKNVVYLLNGSQICFFPIRPKVKVMINGKVYIFDLWETKLPYHTYLWHKRMLQYRIMKRGVYCLDIENDFYALIYHCLIHKSHISSDYLPYLEKEFYQLKLDNIYDIDNYTYPM</sequence>
<organism evidence="1 2">
    <name type="scientific">Parabacteroides goldsteinii</name>
    <dbReference type="NCBI Taxonomy" id="328812"/>
    <lineage>
        <taxon>Bacteria</taxon>
        <taxon>Pseudomonadati</taxon>
        <taxon>Bacteroidota</taxon>
        <taxon>Bacteroidia</taxon>
        <taxon>Bacteroidales</taxon>
        <taxon>Tannerellaceae</taxon>
        <taxon>Parabacteroides</taxon>
    </lineage>
</organism>
<evidence type="ECO:0000313" key="1">
    <source>
        <dbReference type="EMBL" id="KMM30858.1"/>
    </source>
</evidence>
<name>A0A0J6CCN3_9BACT</name>
<dbReference type="EMBL" id="LFJV01000142">
    <property type="protein sequence ID" value="KMM30858.1"/>
    <property type="molecule type" value="Genomic_DNA"/>
</dbReference>
<reference evidence="1 2" key="1">
    <citation type="submission" date="2015-06" db="EMBL/GenBank/DDBJ databases">
        <title>Draft Genome Sequence of Parabacteroides goldsteinii with Putative Novel Metallo-Beta-Lactamases Isolated from a Blood Culture from a Human Patient.</title>
        <authorList>
            <person name="Krogh T.J."/>
            <person name="Agergaard C.N."/>
            <person name="Moller-Jensen J."/>
            <person name="Justesen U.S."/>
        </authorList>
    </citation>
    <scope>NUCLEOTIDE SEQUENCE [LARGE SCALE GENOMIC DNA]</scope>
    <source>
        <strain evidence="1 2">910340</strain>
    </source>
</reference>
<dbReference type="Proteomes" id="UP000036166">
    <property type="component" value="Unassembled WGS sequence"/>
</dbReference>
<protein>
    <submittedName>
        <fullName evidence="1">Uncharacterized protein</fullName>
    </submittedName>
</protein>
<comment type="caution">
    <text evidence="1">The sequence shown here is derived from an EMBL/GenBank/DDBJ whole genome shotgun (WGS) entry which is preliminary data.</text>
</comment>
<dbReference type="AlphaFoldDB" id="A0A0J6CCN3"/>
<evidence type="ECO:0000313" key="2">
    <source>
        <dbReference type="Proteomes" id="UP000036166"/>
    </source>
</evidence>
<accession>A0A0J6CCN3</accession>
<proteinExistence type="predicted"/>